<dbReference type="PROSITE" id="PS51095">
    <property type="entry name" value="PTS_EIIA_TYPE_3"/>
    <property type="match status" value="1"/>
</dbReference>
<keyword evidence="10 16" id="KW-0479">Metal-binding</keyword>
<comment type="cofactor">
    <cofactor evidence="16">
        <name>Mg(2+)</name>
        <dbReference type="ChEBI" id="CHEBI:18420"/>
    </cofactor>
    <text evidence="16">Binds 1 Mg(2+) ion per trimer.</text>
</comment>
<evidence type="ECO:0000256" key="7">
    <source>
        <dbReference type="ARBA" id="ARBA00022597"/>
    </source>
</evidence>
<feature type="modified residue" description="Phosphohistidine; by HPr" evidence="17">
    <location>
        <position position="78"/>
    </location>
</feature>
<dbReference type="GO" id="GO:0046872">
    <property type="term" value="F:metal ion binding"/>
    <property type="evidence" value="ECO:0007669"/>
    <property type="project" value="UniProtKB-KW"/>
</dbReference>
<proteinExistence type="predicted"/>
<evidence type="ECO:0000256" key="4">
    <source>
        <dbReference type="ARBA" id="ARBA00022448"/>
    </source>
</evidence>
<dbReference type="STRING" id="29349.CLOTH_14160"/>
<feature type="active site" description="Tele-phosphohistidine intermediate" evidence="15">
    <location>
        <position position="78"/>
    </location>
</feature>
<evidence type="ECO:0000313" key="20">
    <source>
        <dbReference type="Proteomes" id="UP000190140"/>
    </source>
</evidence>
<dbReference type="RefSeq" id="WP_079412476.1">
    <property type="nucleotide sequence ID" value="NZ_MZGW01000004.1"/>
</dbReference>
<comment type="caution">
    <text evidence="19">The sequence shown here is derived from an EMBL/GenBank/DDBJ whole genome shotgun (WGS) entry which is preliminary data.</text>
</comment>
<keyword evidence="4" id="KW-0813">Transport</keyword>
<dbReference type="CDD" id="cd00215">
    <property type="entry name" value="PTS_IIA_lac"/>
    <property type="match status" value="1"/>
</dbReference>
<evidence type="ECO:0000256" key="14">
    <source>
        <dbReference type="ARBA" id="ARBA00032708"/>
    </source>
</evidence>
<dbReference type="PANTHER" id="PTHR34382:SF9">
    <property type="entry name" value="PHOSPHOTRANSFERASE SYSTEM SUGAR-SPECIFIC EII COMPONENT"/>
    <property type="match status" value="1"/>
</dbReference>
<protein>
    <recommendedName>
        <fullName evidence="3">PTS system lactose-specific EIIA component</fullName>
    </recommendedName>
    <alternativeName>
        <fullName evidence="12">EIIA-Lac</fullName>
    </alternativeName>
    <alternativeName>
        <fullName evidence="14">EIII-Lac</fullName>
    </alternativeName>
    <alternativeName>
        <fullName evidence="13">Lactose-specific phosphotransferase enzyme IIA component</fullName>
    </alternativeName>
</protein>
<dbReference type="InterPro" id="IPR036542">
    <property type="entry name" value="PTS_IIA_lac/cel_sf"/>
</dbReference>
<evidence type="ECO:0000256" key="5">
    <source>
        <dbReference type="ARBA" id="ARBA00022490"/>
    </source>
</evidence>
<comment type="subcellular location">
    <subcellularLocation>
        <location evidence="1">Cytoplasm</location>
    </subcellularLocation>
</comment>
<dbReference type="PANTHER" id="PTHR34382">
    <property type="entry name" value="PTS SYSTEM N,N'-DIACETYLCHITOBIOSE-SPECIFIC EIIA COMPONENT"/>
    <property type="match status" value="1"/>
</dbReference>
<comment type="subunit">
    <text evidence="2">Homotrimer.</text>
</comment>
<evidence type="ECO:0000256" key="12">
    <source>
        <dbReference type="ARBA" id="ARBA00030293"/>
    </source>
</evidence>
<reference evidence="19 20" key="1">
    <citation type="submission" date="2017-03" db="EMBL/GenBank/DDBJ databases">
        <title>Genome sequence of Clostridium thermoalcaliphilum DSM 7309.</title>
        <authorList>
            <person name="Poehlein A."/>
            <person name="Daniel R."/>
        </authorList>
    </citation>
    <scope>NUCLEOTIDE SEQUENCE [LARGE SCALE GENOMIC DNA]</scope>
    <source>
        <strain evidence="19 20">DSM 7309</strain>
    </source>
</reference>
<evidence type="ECO:0000256" key="9">
    <source>
        <dbReference type="ARBA" id="ARBA00022683"/>
    </source>
</evidence>
<dbReference type="GO" id="GO:0016740">
    <property type="term" value="F:transferase activity"/>
    <property type="evidence" value="ECO:0007669"/>
    <property type="project" value="UniProtKB-KW"/>
</dbReference>
<dbReference type="Pfam" id="PF02255">
    <property type="entry name" value="PTS_IIA"/>
    <property type="match status" value="1"/>
</dbReference>
<feature type="binding site" evidence="16">
    <location>
        <position position="81"/>
    </location>
    <ligand>
        <name>Mg(2+)</name>
        <dbReference type="ChEBI" id="CHEBI:18420"/>
        <note>ligand shared between all trimeric partners</note>
    </ligand>
</feature>
<evidence type="ECO:0000256" key="6">
    <source>
        <dbReference type="ARBA" id="ARBA00022553"/>
    </source>
</evidence>
<dbReference type="EMBL" id="MZGW01000004">
    <property type="protein sequence ID" value="OPJ55657.1"/>
    <property type="molecule type" value="Genomic_DNA"/>
</dbReference>
<organism evidence="19 20">
    <name type="scientific">Alkalithermobacter paradoxus</name>
    <dbReference type="NCBI Taxonomy" id="29349"/>
    <lineage>
        <taxon>Bacteria</taxon>
        <taxon>Bacillati</taxon>
        <taxon>Bacillota</taxon>
        <taxon>Clostridia</taxon>
        <taxon>Peptostreptococcales</taxon>
        <taxon>Tepidibacteraceae</taxon>
        <taxon>Alkalithermobacter</taxon>
    </lineage>
</organism>
<keyword evidence="6" id="KW-0597">Phosphoprotein</keyword>
<dbReference type="OrthoDB" id="389577at2"/>
<dbReference type="AlphaFoldDB" id="A0A1V4I7Y5"/>
<keyword evidence="18" id="KW-0175">Coiled coil</keyword>
<evidence type="ECO:0000256" key="1">
    <source>
        <dbReference type="ARBA" id="ARBA00004496"/>
    </source>
</evidence>
<evidence type="ECO:0000256" key="8">
    <source>
        <dbReference type="ARBA" id="ARBA00022679"/>
    </source>
</evidence>
<feature type="coiled-coil region" evidence="18">
    <location>
        <begin position="29"/>
        <end position="56"/>
    </location>
</feature>
<evidence type="ECO:0000256" key="15">
    <source>
        <dbReference type="PIRSR" id="PIRSR000699-1"/>
    </source>
</evidence>
<evidence type="ECO:0000256" key="13">
    <source>
        <dbReference type="ARBA" id="ARBA00031467"/>
    </source>
</evidence>
<dbReference type="Proteomes" id="UP000190140">
    <property type="component" value="Unassembled WGS sequence"/>
</dbReference>
<evidence type="ECO:0000313" key="19">
    <source>
        <dbReference type="EMBL" id="OPJ55657.1"/>
    </source>
</evidence>
<evidence type="ECO:0000256" key="3">
    <source>
        <dbReference type="ARBA" id="ARBA00014322"/>
    </source>
</evidence>
<name>A0A1V4I7Y5_9FIRM</name>
<evidence type="ECO:0000256" key="16">
    <source>
        <dbReference type="PIRSR" id="PIRSR000699-2"/>
    </source>
</evidence>
<keyword evidence="7" id="KW-0762">Sugar transport</keyword>
<dbReference type="GO" id="GO:0009401">
    <property type="term" value="P:phosphoenolpyruvate-dependent sugar phosphotransferase system"/>
    <property type="evidence" value="ECO:0007669"/>
    <property type="project" value="UniProtKB-KW"/>
</dbReference>
<keyword evidence="5" id="KW-0963">Cytoplasm</keyword>
<keyword evidence="20" id="KW-1185">Reference proteome</keyword>
<keyword evidence="11 16" id="KW-0460">Magnesium</keyword>
<gene>
    <name evidence="19" type="primary">lacF_2</name>
    <name evidence="19" type="ORF">CLOTH_14160</name>
</gene>
<sequence>MSQNISMEQIFTIIGLAGDAKSGFYQAFELIKNNEYEEAEKLIKEANETLTQAHRIQTELITLEAQGNKSEVGVILIHAQDHLMNAILTKELINHMISMQKQINELKK</sequence>
<keyword evidence="8 19" id="KW-0808">Transferase</keyword>
<evidence type="ECO:0000256" key="18">
    <source>
        <dbReference type="SAM" id="Coils"/>
    </source>
</evidence>
<dbReference type="Gene3D" id="1.20.58.80">
    <property type="entry name" value="Phosphotransferase system, lactose/cellobiose-type IIA subunit"/>
    <property type="match status" value="1"/>
</dbReference>
<dbReference type="InterPro" id="IPR003188">
    <property type="entry name" value="PTS_IIA_lac/cel"/>
</dbReference>
<evidence type="ECO:0000256" key="17">
    <source>
        <dbReference type="PROSITE-ProRule" id="PRU00418"/>
    </source>
</evidence>
<dbReference type="PIRSF" id="PIRSF000699">
    <property type="entry name" value="PTS_IILac_III"/>
    <property type="match status" value="1"/>
</dbReference>
<evidence type="ECO:0000256" key="10">
    <source>
        <dbReference type="ARBA" id="ARBA00022723"/>
    </source>
</evidence>
<evidence type="ECO:0000256" key="11">
    <source>
        <dbReference type="ARBA" id="ARBA00022842"/>
    </source>
</evidence>
<accession>A0A1V4I7Y5</accession>
<evidence type="ECO:0000256" key="2">
    <source>
        <dbReference type="ARBA" id="ARBA00011233"/>
    </source>
</evidence>
<dbReference type="SUPFAM" id="SSF46973">
    <property type="entry name" value="Enzyme IIa from lactose specific PTS, IIa-lac"/>
    <property type="match status" value="1"/>
</dbReference>
<keyword evidence="9" id="KW-0598">Phosphotransferase system</keyword>
<dbReference type="GO" id="GO:0005737">
    <property type="term" value="C:cytoplasm"/>
    <property type="evidence" value="ECO:0007669"/>
    <property type="project" value="UniProtKB-SubCell"/>
</dbReference>